<keyword evidence="3" id="KW-0902">Two-component regulatory system</keyword>
<name>A0A1G7WT96_9BACT</name>
<keyword evidence="5" id="KW-0812">Transmembrane</keyword>
<evidence type="ECO:0000313" key="9">
    <source>
        <dbReference type="Proteomes" id="UP000198748"/>
    </source>
</evidence>
<keyword evidence="9" id="KW-1185">Reference proteome</keyword>
<dbReference type="PROSITE" id="PS50109">
    <property type="entry name" value="HIS_KIN"/>
    <property type="match status" value="1"/>
</dbReference>
<dbReference type="SUPFAM" id="SSF55874">
    <property type="entry name" value="ATPase domain of HSP90 chaperone/DNA topoisomerase II/histidine kinase"/>
    <property type="match status" value="1"/>
</dbReference>
<evidence type="ECO:0000259" key="7">
    <source>
        <dbReference type="PROSITE" id="PS50109"/>
    </source>
</evidence>
<keyword evidence="5" id="KW-0472">Membrane</keyword>
<evidence type="ECO:0000256" key="6">
    <source>
        <dbReference type="SAM" id="SignalP"/>
    </source>
</evidence>
<evidence type="ECO:0000256" key="2">
    <source>
        <dbReference type="ARBA" id="ARBA00022777"/>
    </source>
</evidence>
<organism evidence="8 9">
    <name type="scientific">Dyadobacter soli</name>
    <dbReference type="NCBI Taxonomy" id="659014"/>
    <lineage>
        <taxon>Bacteria</taxon>
        <taxon>Pseudomonadati</taxon>
        <taxon>Bacteroidota</taxon>
        <taxon>Cytophagia</taxon>
        <taxon>Cytophagales</taxon>
        <taxon>Spirosomataceae</taxon>
        <taxon>Dyadobacter</taxon>
    </lineage>
</organism>
<dbReference type="EMBL" id="FNAN01000022">
    <property type="protein sequence ID" value="SDG75142.1"/>
    <property type="molecule type" value="Genomic_DNA"/>
</dbReference>
<dbReference type="SMART" id="SM00387">
    <property type="entry name" value="HATPase_c"/>
    <property type="match status" value="1"/>
</dbReference>
<feature type="signal peptide" evidence="6">
    <location>
        <begin position="1"/>
        <end position="17"/>
    </location>
</feature>
<proteinExistence type="predicted"/>
<dbReference type="Pfam" id="PF13424">
    <property type="entry name" value="TPR_12"/>
    <property type="match status" value="1"/>
</dbReference>
<dbReference type="InterPro" id="IPR011712">
    <property type="entry name" value="Sig_transdc_His_kin_sub3_dim/P"/>
</dbReference>
<dbReference type="AlphaFoldDB" id="A0A1G7WT96"/>
<feature type="domain" description="Histidine kinase" evidence="7">
    <location>
        <begin position="419"/>
        <end position="611"/>
    </location>
</feature>
<keyword evidence="4" id="KW-0175">Coiled coil</keyword>
<feature type="chain" id="PRO_5011609106" evidence="6">
    <location>
        <begin position="18"/>
        <end position="624"/>
    </location>
</feature>
<dbReference type="SMART" id="SM00028">
    <property type="entry name" value="TPR"/>
    <property type="match status" value="4"/>
</dbReference>
<feature type="coiled-coil region" evidence="4">
    <location>
        <begin position="324"/>
        <end position="351"/>
    </location>
</feature>
<sequence>MKKLLLLLALLAPPAFSQPSRLHDLKAELVRVHSLPAGYSRDTVQFRILKDMMRFYADTNVDSAFYYRDLVIKHCDERGLEKEMIYAHQYTGVLYQIKSEFYQSIRFYYKALSLAEKLKEYKSVAAAYGGLAHAYSRLNQNSRALSSCELGLRVLNTLPDSMSYWERLSLLNVQGVVYRKMRRLDDALKVNTAMYHLARVKPYDRWYESHGLHAIGLVYKELGDIPMAIQYHKNALGIAQKTGSVELEGNILINIGDIYMRQGKWKQASFYIDKARRMAISVKNTGIETESYEKLYAIYSKLKMPAQSLLAFERYVSLKDSLLREKNEQRIEAMQEQYENARKTNLLAQQVQLMAKTNENQRLAQSRNLLFYGLSVIVLIACLLVWHNRRLQGKNRELERKNAEIKAALFKGQTIERKRVALELHDNLSGLLSAVNMSVQSLNPQSLTAPEQSVYQNVKHLIQNAYAEVRNISHNILPAELEKEGLPVALKKLIDRLNQNLPLEFSLNIAGLNERLPPEIEYNLYSIAFELVNNVVKHAEADFVAIQLTRTDAGVDLSVTDNGIGLGQHEQKQGVGLQNIYTRLESLGGYLDAGPGDNGGTRMDIKIPIEAVHVNGNKVGLKNG</sequence>
<evidence type="ECO:0000256" key="4">
    <source>
        <dbReference type="SAM" id="Coils"/>
    </source>
</evidence>
<reference evidence="9" key="1">
    <citation type="submission" date="2016-10" db="EMBL/GenBank/DDBJ databases">
        <authorList>
            <person name="Varghese N."/>
            <person name="Submissions S."/>
        </authorList>
    </citation>
    <scope>NUCLEOTIDE SEQUENCE [LARGE SCALE GENOMIC DNA]</scope>
    <source>
        <strain evidence="9">DSM 25329</strain>
    </source>
</reference>
<keyword evidence="6" id="KW-0732">Signal</keyword>
<keyword evidence="2 8" id="KW-0418">Kinase</keyword>
<protein>
    <submittedName>
        <fullName evidence="8">Histidine kinase-, DNA gyrase B-, and HSP90-like ATPase</fullName>
    </submittedName>
</protein>
<dbReference type="InterPro" id="IPR011990">
    <property type="entry name" value="TPR-like_helical_dom_sf"/>
</dbReference>
<dbReference type="Gene3D" id="1.20.5.1930">
    <property type="match status" value="1"/>
</dbReference>
<dbReference type="OrthoDB" id="613934at2"/>
<dbReference type="InterPro" id="IPR036890">
    <property type="entry name" value="HATPase_C_sf"/>
</dbReference>
<keyword evidence="1" id="KW-0808">Transferase</keyword>
<dbReference type="Gene3D" id="1.25.40.10">
    <property type="entry name" value="Tetratricopeptide repeat domain"/>
    <property type="match status" value="2"/>
</dbReference>
<dbReference type="GO" id="GO:0046983">
    <property type="term" value="F:protein dimerization activity"/>
    <property type="evidence" value="ECO:0007669"/>
    <property type="project" value="InterPro"/>
</dbReference>
<feature type="transmembrane region" description="Helical" evidence="5">
    <location>
        <begin position="369"/>
        <end position="386"/>
    </location>
</feature>
<dbReference type="InterPro" id="IPR019734">
    <property type="entry name" value="TPR_rpt"/>
</dbReference>
<dbReference type="Pfam" id="PF07730">
    <property type="entry name" value="HisKA_3"/>
    <property type="match status" value="1"/>
</dbReference>
<keyword evidence="5" id="KW-1133">Transmembrane helix</keyword>
<dbReference type="InterPro" id="IPR003594">
    <property type="entry name" value="HATPase_dom"/>
</dbReference>
<evidence type="ECO:0000256" key="3">
    <source>
        <dbReference type="ARBA" id="ARBA00023012"/>
    </source>
</evidence>
<dbReference type="PANTHER" id="PTHR24421">
    <property type="entry name" value="NITRATE/NITRITE SENSOR PROTEIN NARX-RELATED"/>
    <property type="match status" value="1"/>
</dbReference>
<dbReference type="STRING" id="659014.SAMN04487996_122159"/>
<dbReference type="RefSeq" id="WP_090156799.1">
    <property type="nucleotide sequence ID" value="NZ_FNAN01000022.1"/>
</dbReference>
<accession>A0A1G7WT96</accession>
<dbReference type="Pfam" id="PF02518">
    <property type="entry name" value="HATPase_c"/>
    <property type="match status" value="1"/>
</dbReference>
<dbReference type="InterPro" id="IPR005467">
    <property type="entry name" value="His_kinase_dom"/>
</dbReference>
<evidence type="ECO:0000256" key="5">
    <source>
        <dbReference type="SAM" id="Phobius"/>
    </source>
</evidence>
<dbReference type="SUPFAM" id="SSF48452">
    <property type="entry name" value="TPR-like"/>
    <property type="match status" value="2"/>
</dbReference>
<dbReference type="CDD" id="cd16917">
    <property type="entry name" value="HATPase_UhpB-NarQ-NarX-like"/>
    <property type="match status" value="1"/>
</dbReference>
<evidence type="ECO:0000313" key="8">
    <source>
        <dbReference type="EMBL" id="SDG75142.1"/>
    </source>
</evidence>
<dbReference type="GO" id="GO:0000155">
    <property type="term" value="F:phosphorelay sensor kinase activity"/>
    <property type="evidence" value="ECO:0007669"/>
    <property type="project" value="InterPro"/>
</dbReference>
<dbReference type="Proteomes" id="UP000198748">
    <property type="component" value="Unassembled WGS sequence"/>
</dbReference>
<gene>
    <name evidence="8" type="ORF">SAMN04487996_122159</name>
</gene>
<dbReference type="Gene3D" id="3.30.565.10">
    <property type="entry name" value="Histidine kinase-like ATPase, C-terminal domain"/>
    <property type="match status" value="1"/>
</dbReference>
<dbReference type="InterPro" id="IPR050482">
    <property type="entry name" value="Sensor_HK_TwoCompSys"/>
</dbReference>
<dbReference type="GO" id="GO:0016020">
    <property type="term" value="C:membrane"/>
    <property type="evidence" value="ECO:0007669"/>
    <property type="project" value="InterPro"/>
</dbReference>
<evidence type="ECO:0000256" key="1">
    <source>
        <dbReference type="ARBA" id="ARBA00022679"/>
    </source>
</evidence>